<evidence type="ECO:0000256" key="4">
    <source>
        <dbReference type="ARBA" id="ARBA00023136"/>
    </source>
</evidence>
<dbReference type="GO" id="GO:0016020">
    <property type="term" value="C:membrane"/>
    <property type="evidence" value="ECO:0007669"/>
    <property type="project" value="UniProtKB-SubCell"/>
</dbReference>
<keyword evidence="3 5" id="KW-1133">Transmembrane helix</keyword>
<feature type="transmembrane region" description="Helical" evidence="5">
    <location>
        <begin position="633"/>
        <end position="652"/>
    </location>
</feature>
<feature type="domain" description="ABC-2 type transporter transmembrane" evidence="6">
    <location>
        <begin position="23"/>
        <end position="167"/>
    </location>
</feature>
<accession>A0A087BSR9</accession>
<dbReference type="GO" id="GO:0140359">
    <property type="term" value="F:ABC-type transporter activity"/>
    <property type="evidence" value="ECO:0007669"/>
    <property type="project" value="InterPro"/>
</dbReference>
<feature type="transmembrane region" description="Helical" evidence="5">
    <location>
        <begin position="20"/>
        <end position="40"/>
    </location>
</feature>
<dbReference type="Proteomes" id="UP000029014">
    <property type="component" value="Unassembled WGS sequence"/>
</dbReference>
<protein>
    <submittedName>
        <fullName evidence="7">Phage-infection protein-like hypothetical membrane-spanning protein</fullName>
    </submittedName>
</protein>
<dbReference type="Gene3D" id="3.40.1710.10">
    <property type="entry name" value="abc type-2 transporter like domain"/>
    <property type="match status" value="1"/>
</dbReference>
<dbReference type="InterPro" id="IPR017501">
    <property type="entry name" value="Phage_infect_YhgE_C"/>
</dbReference>
<organism evidence="7 8">
    <name type="scientific">Bifidobacterium minimum</name>
    <dbReference type="NCBI Taxonomy" id="1693"/>
    <lineage>
        <taxon>Bacteria</taxon>
        <taxon>Bacillati</taxon>
        <taxon>Actinomycetota</taxon>
        <taxon>Actinomycetes</taxon>
        <taxon>Bifidobacteriales</taxon>
        <taxon>Bifidobacteriaceae</taxon>
        <taxon>Bifidobacterium</taxon>
    </lineage>
</organism>
<evidence type="ECO:0000313" key="7">
    <source>
        <dbReference type="EMBL" id="KFI74069.1"/>
    </source>
</evidence>
<evidence type="ECO:0000313" key="8">
    <source>
        <dbReference type="Proteomes" id="UP000029014"/>
    </source>
</evidence>
<feature type="transmembrane region" description="Helical" evidence="5">
    <location>
        <begin position="531"/>
        <end position="548"/>
    </location>
</feature>
<evidence type="ECO:0000259" key="6">
    <source>
        <dbReference type="Pfam" id="PF12698"/>
    </source>
</evidence>
<dbReference type="InterPro" id="IPR051328">
    <property type="entry name" value="T7SS_ABC-Transporter"/>
</dbReference>
<name>A0A087BSR9_9BIFI</name>
<dbReference type="PANTHER" id="PTHR43077:SF10">
    <property type="entry name" value="TRANSPORT PERMEASE PROTEIN"/>
    <property type="match status" value="1"/>
</dbReference>
<reference evidence="7 8" key="1">
    <citation type="submission" date="2014-03" db="EMBL/GenBank/DDBJ databases">
        <title>Genomics of Bifidobacteria.</title>
        <authorList>
            <person name="Ventura M."/>
            <person name="Milani C."/>
            <person name="Lugli G.A."/>
        </authorList>
    </citation>
    <scope>NUCLEOTIDE SEQUENCE [LARGE SCALE GENOMIC DNA]</scope>
    <source>
        <strain evidence="7 8">LMG 11592</strain>
    </source>
</reference>
<dbReference type="NCBIfam" id="TIGR03062">
    <property type="entry name" value="pip_yhgE_Cterm"/>
    <property type="match status" value="1"/>
</dbReference>
<evidence type="ECO:0000256" key="2">
    <source>
        <dbReference type="ARBA" id="ARBA00022692"/>
    </source>
</evidence>
<feature type="transmembrane region" description="Helical" evidence="5">
    <location>
        <begin position="687"/>
        <end position="708"/>
    </location>
</feature>
<evidence type="ECO:0000256" key="1">
    <source>
        <dbReference type="ARBA" id="ARBA00004141"/>
    </source>
</evidence>
<dbReference type="InterPro" id="IPR017500">
    <property type="entry name" value="Phage_infect_YhgE_N"/>
</dbReference>
<feature type="transmembrane region" description="Helical" evidence="5">
    <location>
        <begin position="601"/>
        <end position="621"/>
    </location>
</feature>
<evidence type="ECO:0000256" key="3">
    <source>
        <dbReference type="ARBA" id="ARBA00022989"/>
    </source>
</evidence>
<dbReference type="PANTHER" id="PTHR43077">
    <property type="entry name" value="TRANSPORT PERMEASE YVFS-RELATED"/>
    <property type="match status" value="1"/>
</dbReference>
<dbReference type="EMBL" id="JGZD01000004">
    <property type="protein sequence ID" value="KFI74069.1"/>
    <property type="molecule type" value="Genomic_DNA"/>
</dbReference>
<gene>
    <name evidence="7" type="ORF">BMIN_1336</name>
</gene>
<keyword evidence="2 5" id="KW-0812">Transmembrane</keyword>
<dbReference type="AlphaFoldDB" id="A0A087BSR9"/>
<dbReference type="STRING" id="1693.BMIN_1336"/>
<feature type="domain" description="ABC-2 type transporter transmembrane" evidence="6">
    <location>
        <begin position="410"/>
        <end position="706"/>
    </location>
</feature>
<evidence type="ECO:0000256" key="5">
    <source>
        <dbReference type="SAM" id="Phobius"/>
    </source>
</evidence>
<dbReference type="eggNOG" id="COG1511">
    <property type="taxonomic scope" value="Bacteria"/>
</dbReference>
<dbReference type="NCBIfam" id="TIGR03061">
    <property type="entry name" value="pip_yhgE_Nterm"/>
    <property type="match status" value="1"/>
</dbReference>
<sequence>MRAIGRLFIDDIRHITSNIVSIIIVIGLIVIPGLFTWFNVAASWDPFANTGNLKFAIANTDEGYKSDLIPVRITVGDQVVDNLRANSQLDWSFTSKKDAIDGTKSGEYYAAVIIPKDFSKRMMTFFSGDGANSQLTYYTNEKLNALAPKVTGQGADEIAAEINETMAKTMATTALGIASDIADQLDKPEARTWLTTFARNMSDAGDQLTAAAQNVSSYAALMSGSQTLITSSRSLLSQTGGSAESARKDIDKTTAGVTDVSSALTSAISTLTAALEESSSSISSVSDSIDTTFSNASSTSSAASDSLRAQASLVDDQIKEYESIRDSVKDLASQASDLPAAAKALNRIVDRLDTVISRLTSVRDALTSSADDIDAKDADVQKTHKQAAKLADQASAEIAAASKAVDGSLSPQISDITSGIQQAADTLSGNSRNLDDALADLRTSTNTALTDIDKVHTVLTSTANLLDHTATTINDFTTRLTKALDSDDMDAVRKILGNDSETLAATLAAPVSLTRHVLYPVANFGAQMTPLYTFLPLWVGSLLMAVTLKTNVSRRRRTALGDPRPHQMFLGHFGVFAVIALLQSTFSCGGTLLFLRVQTAHPMLFMLDGWVSSLVYSFFIYTLVASFDNVGKAIGVIFLVVQISGSGAAYPMPMLPEFMSYISPYLPITHSVTAVRAAIAGIYDNDYWIALGKLLLFVPPMLLLGLVLRKPLVRLNRSYSAAAERTRLL</sequence>
<dbReference type="RefSeq" id="WP_022861450.1">
    <property type="nucleotide sequence ID" value="NZ_JGZD01000004.1"/>
</dbReference>
<feature type="transmembrane region" description="Helical" evidence="5">
    <location>
        <begin position="569"/>
        <end position="595"/>
    </location>
</feature>
<keyword evidence="8" id="KW-1185">Reference proteome</keyword>
<keyword evidence="4 5" id="KW-0472">Membrane</keyword>
<proteinExistence type="predicted"/>
<dbReference type="InterPro" id="IPR013525">
    <property type="entry name" value="ABC2_TM"/>
</dbReference>
<dbReference type="Pfam" id="PF12698">
    <property type="entry name" value="ABC2_membrane_3"/>
    <property type="match status" value="2"/>
</dbReference>
<comment type="subcellular location">
    <subcellularLocation>
        <location evidence="1">Membrane</location>
        <topology evidence="1">Multi-pass membrane protein</topology>
    </subcellularLocation>
</comment>
<comment type="caution">
    <text evidence="7">The sequence shown here is derived from an EMBL/GenBank/DDBJ whole genome shotgun (WGS) entry which is preliminary data.</text>
</comment>